<proteinExistence type="predicted"/>
<keyword evidence="2" id="KW-1185">Reference proteome</keyword>
<gene>
    <name evidence="1" type="ORF">CC85DRAFT_287909</name>
</gene>
<dbReference type="EMBL" id="KQ087243">
    <property type="protein sequence ID" value="KLT40032.1"/>
    <property type="molecule type" value="Genomic_DNA"/>
</dbReference>
<accession>A0A0J0XG44</accession>
<evidence type="ECO:0000313" key="1">
    <source>
        <dbReference type="EMBL" id="KLT40032.1"/>
    </source>
</evidence>
<dbReference type="Proteomes" id="UP000053611">
    <property type="component" value="Unassembled WGS sequence"/>
</dbReference>
<protein>
    <submittedName>
        <fullName evidence="1">Uncharacterized protein</fullName>
    </submittedName>
</protein>
<dbReference type="GeneID" id="28984670"/>
<dbReference type="RefSeq" id="XP_018276523.1">
    <property type="nucleotide sequence ID" value="XM_018424067.1"/>
</dbReference>
<evidence type="ECO:0000313" key="2">
    <source>
        <dbReference type="Proteomes" id="UP000053611"/>
    </source>
</evidence>
<name>A0A0J0XG44_9TREE</name>
<dbReference type="AlphaFoldDB" id="A0A0J0XG44"/>
<sequence>MVNGIGRHPRHRRLWWGSQAAKSPLHLSSVSITRRTWCMVSSDPVRPDYGVDEVPM</sequence>
<reference evidence="1 2" key="1">
    <citation type="submission" date="2015-03" db="EMBL/GenBank/DDBJ databases">
        <title>Genomics and transcriptomics of the oil-accumulating basidiomycete yeast T. oleaginosus allow insights into substrate utilization and the diverse evolutionary trajectories of mating systems in fungi.</title>
        <authorList>
            <consortium name="DOE Joint Genome Institute"/>
            <person name="Kourist R."/>
            <person name="Kracht O."/>
            <person name="Bracharz F."/>
            <person name="Lipzen A."/>
            <person name="Nolan M."/>
            <person name="Ohm R."/>
            <person name="Grigoriev I."/>
            <person name="Sun S."/>
            <person name="Heitman J."/>
            <person name="Bruck T."/>
            <person name="Nowrousian M."/>
        </authorList>
    </citation>
    <scope>NUCLEOTIDE SEQUENCE [LARGE SCALE GENOMIC DNA]</scope>
    <source>
        <strain evidence="1 2">IBC0246</strain>
    </source>
</reference>
<organism evidence="1 2">
    <name type="scientific">Cutaneotrichosporon oleaginosum</name>
    <dbReference type="NCBI Taxonomy" id="879819"/>
    <lineage>
        <taxon>Eukaryota</taxon>
        <taxon>Fungi</taxon>
        <taxon>Dikarya</taxon>
        <taxon>Basidiomycota</taxon>
        <taxon>Agaricomycotina</taxon>
        <taxon>Tremellomycetes</taxon>
        <taxon>Trichosporonales</taxon>
        <taxon>Trichosporonaceae</taxon>
        <taxon>Cutaneotrichosporon</taxon>
    </lineage>
</organism>